<protein>
    <submittedName>
        <fullName evidence="1">Uncharacterized protein</fullName>
    </submittedName>
</protein>
<accession>A0A2P2Q5X4</accession>
<organism evidence="1">
    <name type="scientific">Rhizophora mucronata</name>
    <name type="common">Asiatic mangrove</name>
    <dbReference type="NCBI Taxonomy" id="61149"/>
    <lineage>
        <taxon>Eukaryota</taxon>
        <taxon>Viridiplantae</taxon>
        <taxon>Streptophyta</taxon>
        <taxon>Embryophyta</taxon>
        <taxon>Tracheophyta</taxon>
        <taxon>Spermatophyta</taxon>
        <taxon>Magnoliopsida</taxon>
        <taxon>eudicotyledons</taxon>
        <taxon>Gunneridae</taxon>
        <taxon>Pentapetalae</taxon>
        <taxon>rosids</taxon>
        <taxon>fabids</taxon>
        <taxon>Malpighiales</taxon>
        <taxon>Rhizophoraceae</taxon>
        <taxon>Rhizophora</taxon>
    </lineage>
</organism>
<proteinExistence type="predicted"/>
<dbReference type="AlphaFoldDB" id="A0A2P2Q5X4"/>
<evidence type="ECO:0000313" key="1">
    <source>
        <dbReference type="EMBL" id="MBX62383.1"/>
    </source>
</evidence>
<dbReference type="EMBL" id="GGEC01081899">
    <property type="protein sequence ID" value="MBX62383.1"/>
    <property type="molecule type" value="Transcribed_RNA"/>
</dbReference>
<sequence length="49" mass="5537">MLVGCSVLKACLRCKAPRPWGLLCPRQSAFWVGARCLKSTPFLILLVWF</sequence>
<reference evidence="1" key="1">
    <citation type="submission" date="2018-02" db="EMBL/GenBank/DDBJ databases">
        <title>Rhizophora mucronata_Transcriptome.</title>
        <authorList>
            <person name="Meera S.P."/>
            <person name="Sreeshan A."/>
            <person name="Augustine A."/>
        </authorList>
    </citation>
    <scope>NUCLEOTIDE SEQUENCE</scope>
    <source>
        <tissue evidence="1">Leaf</tissue>
    </source>
</reference>
<name>A0A2P2Q5X4_RHIMU</name>